<name>A0A0F9H2X7_9ZZZZ</name>
<gene>
    <name evidence="1" type="ORF">LCGC14_1835750</name>
</gene>
<dbReference type="EMBL" id="LAZR01018198">
    <property type="protein sequence ID" value="KKL97316.1"/>
    <property type="molecule type" value="Genomic_DNA"/>
</dbReference>
<protein>
    <submittedName>
        <fullName evidence="1">Uncharacterized protein</fullName>
    </submittedName>
</protein>
<accession>A0A0F9H2X7</accession>
<proteinExistence type="predicted"/>
<organism evidence="1">
    <name type="scientific">marine sediment metagenome</name>
    <dbReference type="NCBI Taxonomy" id="412755"/>
    <lineage>
        <taxon>unclassified sequences</taxon>
        <taxon>metagenomes</taxon>
        <taxon>ecological metagenomes</taxon>
    </lineage>
</organism>
<reference evidence="1" key="1">
    <citation type="journal article" date="2015" name="Nature">
        <title>Complex archaea that bridge the gap between prokaryotes and eukaryotes.</title>
        <authorList>
            <person name="Spang A."/>
            <person name="Saw J.H."/>
            <person name="Jorgensen S.L."/>
            <person name="Zaremba-Niedzwiedzka K."/>
            <person name="Martijn J."/>
            <person name="Lind A.E."/>
            <person name="van Eijk R."/>
            <person name="Schleper C."/>
            <person name="Guy L."/>
            <person name="Ettema T.J."/>
        </authorList>
    </citation>
    <scope>NUCLEOTIDE SEQUENCE</scope>
</reference>
<dbReference type="AlphaFoldDB" id="A0A0F9H2X7"/>
<comment type="caution">
    <text evidence="1">The sequence shown here is derived from an EMBL/GenBank/DDBJ whole genome shotgun (WGS) entry which is preliminary data.</text>
</comment>
<evidence type="ECO:0000313" key="1">
    <source>
        <dbReference type="EMBL" id="KKL97316.1"/>
    </source>
</evidence>
<sequence length="50" mass="5704">MVRKSSGRTLKGMTPAEKKIYEKEFKKARNAGVDRNTAIRFARSAAKYKL</sequence>